<gene>
    <name evidence="2" type="ORF">A4X13_0g6894</name>
</gene>
<reference evidence="2" key="1">
    <citation type="submission" date="2016-04" db="EMBL/GenBank/DDBJ databases">
        <authorList>
            <person name="Nguyen H.D."/>
            <person name="Samba Siva P."/>
            <person name="Cullis J."/>
            <person name="Levesque C.A."/>
            <person name="Hambleton S."/>
        </authorList>
    </citation>
    <scope>NUCLEOTIDE SEQUENCE</scope>
    <source>
        <strain evidence="2">DAOMC 236416</strain>
    </source>
</reference>
<feature type="compositionally biased region" description="Low complexity" evidence="1">
    <location>
        <begin position="261"/>
        <end position="271"/>
    </location>
</feature>
<proteinExistence type="predicted"/>
<feature type="compositionally biased region" description="Polar residues" evidence="1">
    <location>
        <begin position="432"/>
        <end position="443"/>
    </location>
</feature>
<feature type="compositionally biased region" description="Basic and acidic residues" evidence="1">
    <location>
        <begin position="243"/>
        <end position="260"/>
    </location>
</feature>
<dbReference type="EMBL" id="LWDF02000732">
    <property type="protein sequence ID" value="KAE8243910.1"/>
    <property type="molecule type" value="Genomic_DNA"/>
</dbReference>
<organism evidence="2 3">
    <name type="scientific">Tilletia indica</name>
    <dbReference type="NCBI Taxonomy" id="43049"/>
    <lineage>
        <taxon>Eukaryota</taxon>
        <taxon>Fungi</taxon>
        <taxon>Dikarya</taxon>
        <taxon>Basidiomycota</taxon>
        <taxon>Ustilaginomycotina</taxon>
        <taxon>Exobasidiomycetes</taxon>
        <taxon>Tilletiales</taxon>
        <taxon>Tilletiaceae</taxon>
        <taxon>Tilletia</taxon>
    </lineage>
</organism>
<feature type="region of interest" description="Disordered" evidence="1">
    <location>
        <begin position="341"/>
        <end position="453"/>
    </location>
</feature>
<feature type="compositionally biased region" description="Low complexity" evidence="1">
    <location>
        <begin position="418"/>
        <end position="431"/>
    </location>
</feature>
<name>A0A177TB66_9BASI</name>
<dbReference type="Proteomes" id="UP000077521">
    <property type="component" value="Unassembled WGS sequence"/>
</dbReference>
<feature type="compositionally biased region" description="Polar residues" evidence="1">
    <location>
        <begin position="175"/>
        <end position="188"/>
    </location>
</feature>
<feature type="compositionally biased region" description="Polar residues" evidence="1">
    <location>
        <begin position="389"/>
        <end position="398"/>
    </location>
</feature>
<protein>
    <submittedName>
        <fullName evidence="2">Uncharacterized protein</fullName>
    </submittedName>
</protein>
<evidence type="ECO:0000256" key="1">
    <source>
        <dbReference type="SAM" id="MobiDB-lite"/>
    </source>
</evidence>
<sequence>MSVPHSSSASMSPLEILYDSIQHIITMGGDDSATVLSTAISRLPTDSLTTLSSQLVAVAASHFSAPDSSVTSDREVIPDSDEDDQASPTPIFTGARTVIRRRFRPLVVQLQKNAVRMSTTLIPESSSNPRSSLHGDFDNLSLASSSSNNLNLNPLNLRLFGTENLNVSVGPRAANPSSQEASNPTSADSRPDLSDTARMDTSDDLQAQDEACIAPLRSQDGPGRDHGSEVTEPQDPPTNSDAHVGDRPNMDESNDGREETGSSPGSSRGSRLLYFRNPVSPRNKKGRPASSGGARTAVLDSLANPSGYSASGTYYTHNPHRVLSTEFDLIRLTLLTPSLRVTQAPRPMQARQERRDHVPHRPEGATESGIEPAPKVRKLSPSTLPLRLTNRSAISTSPERAAQADAVEAHPLGLQSEGTGPSTSNSNTSTGKRASTGSNPQQNKKARPSGPTLSNDWWAAGKIILDICAHGPSDPSRIADKAFLLLLPLEVLEEYRTSRLLTDVPGASKLDPWLAGLHNLEKSHTLTMTRQLQTLIDICMFMRLHRARSFLASTSPEEEAAFQQLANSFHVDTISIFQDDNEGPANDKNEKKRQTLLAQLSCIGAKGLGIASILGSSCFLVFLMLSKQMSTQGRIRSTTNPTLAALSYLLRGGRPQLEGLPPDERQRAEAVIFGAQVILPRALNYFLAAAARGFDNRATHNPVTALYITDTKPSVASPIESPPDTMPLPQPLLVRRTSAGDNLPALTFGLMSGYGQDRQPLLLPAPWLLTTGYHHFKEQSVEARNKKDLSHVFPGPVSGFDPLYPVLPNQTNVSFEAEYEHAVLLAPAYSAHFGLRENNAGMIAIMDSVKRGSLLTGDIPPVPSHHNLRLRHTEIQLTRGGDQATLPAATIGPIEIDEEDEDDSLERVVDDE</sequence>
<feature type="compositionally biased region" description="Basic and acidic residues" evidence="1">
    <location>
        <begin position="189"/>
        <end position="201"/>
    </location>
</feature>
<feature type="region of interest" description="Disordered" evidence="1">
    <location>
        <begin position="216"/>
        <end position="294"/>
    </location>
</feature>
<feature type="compositionally biased region" description="Basic and acidic residues" evidence="1">
    <location>
        <begin position="351"/>
        <end position="364"/>
    </location>
</feature>
<comment type="caution">
    <text evidence="2">The sequence shown here is derived from an EMBL/GenBank/DDBJ whole genome shotgun (WGS) entry which is preliminary data.</text>
</comment>
<feature type="region of interest" description="Disordered" evidence="1">
    <location>
        <begin position="170"/>
        <end position="204"/>
    </location>
</feature>
<feature type="region of interest" description="Disordered" evidence="1">
    <location>
        <begin position="66"/>
        <end position="93"/>
    </location>
</feature>
<keyword evidence="3" id="KW-1185">Reference proteome</keyword>
<reference evidence="2" key="2">
    <citation type="journal article" date="2019" name="IMA Fungus">
        <title>Genome sequencing and comparison of five Tilletia species to identify candidate genes for the detection of regulated species infecting wheat.</title>
        <authorList>
            <person name="Nguyen H.D.T."/>
            <person name="Sultana T."/>
            <person name="Kesanakurti P."/>
            <person name="Hambleton S."/>
        </authorList>
    </citation>
    <scope>NUCLEOTIDE SEQUENCE</scope>
    <source>
        <strain evidence="2">DAOMC 236416</strain>
    </source>
</reference>
<dbReference type="AlphaFoldDB" id="A0A177TB66"/>
<accession>A0A177TB66</accession>
<evidence type="ECO:0000313" key="2">
    <source>
        <dbReference type="EMBL" id="KAE8243910.1"/>
    </source>
</evidence>
<evidence type="ECO:0000313" key="3">
    <source>
        <dbReference type="Proteomes" id="UP000077521"/>
    </source>
</evidence>